<dbReference type="Pfam" id="PF13344">
    <property type="entry name" value="Hydrolase_6"/>
    <property type="match status" value="1"/>
</dbReference>
<evidence type="ECO:0000313" key="6">
    <source>
        <dbReference type="EMBL" id="EGV20535.1"/>
    </source>
</evidence>
<dbReference type="AlphaFoldDB" id="F9U5W2"/>
<name>F9U5W2_9GAMM</name>
<dbReference type="OrthoDB" id="148966at2"/>
<protein>
    <recommendedName>
        <fullName evidence="5">Haloacid dehalogenase-like hydrolase domain-containing protein 2</fullName>
    </recommendedName>
</protein>
<keyword evidence="3" id="KW-0479">Metal-binding</keyword>
<keyword evidence="6" id="KW-0378">Hydrolase</keyword>
<keyword evidence="7" id="KW-1185">Reference proteome</keyword>
<evidence type="ECO:0000256" key="5">
    <source>
        <dbReference type="ARBA" id="ARBA00039666"/>
    </source>
</evidence>
<evidence type="ECO:0000256" key="3">
    <source>
        <dbReference type="ARBA" id="ARBA00022723"/>
    </source>
</evidence>
<evidence type="ECO:0000256" key="2">
    <source>
        <dbReference type="ARBA" id="ARBA00007958"/>
    </source>
</evidence>
<dbReference type="Proteomes" id="UP000005459">
    <property type="component" value="Unassembled WGS sequence"/>
</dbReference>
<dbReference type="Gene3D" id="3.40.50.1000">
    <property type="entry name" value="HAD superfamily/HAD-like"/>
    <property type="match status" value="2"/>
</dbReference>
<proteinExistence type="inferred from homology"/>
<dbReference type="PANTHER" id="PTHR19288">
    <property type="entry name" value="4-NITROPHENYLPHOSPHATASE-RELATED"/>
    <property type="match status" value="1"/>
</dbReference>
<organism evidence="6 7">
    <name type="scientific">Thiocapsa marina 5811</name>
    <dbReference type="NCBI Taxonomy" id="768671"/>
    <lineage>
        <taxon>Bacteria</taxon>
        <taxon>Pseudomonadati</taxon>
        <taxon>Pseudomonadota</taxon>
        <taxon>Gammaproteobacteria</taxon>
        <taxon>Chromatiales</taxon>
        <taxon>Chromatiaceae</taxon>
        <taxon>Thiocapsa</taxon>
    </lineage>
</organism>
<comment type="similarity">
    <text evidence="2">Belongs to the HAD-like hydrolase superfamily.</text>
</comment>
<dbReference type="RefSeq" id="WP_007191191.1">
    <property type="nucleotide sequence ID" value="NZ_AFWV01000001.1"/>
</dbReference>
<dbReference type="EMBL" id="AFWV01000001">
    <property type="protein sequence ID" value="EGV20535.1"/>
    <property type="molecule type" value="Genomic_DNA"/>
</dbReference>
<keyword evidence="4" id="KW-0460">Magnesium</keyword>
<comment type="cofactor">
    <cofactor evidence="1">
        <name>Mg(2+)</name>
        <dbReference type="ChEBI" id="CHEBI:18420"/>
    </cofactor>
</comment>
<dbReference type="InterPro" id="IPR006355">
    <property type="entry name" value="LHPP/HDHD2"/>
</dbReference>
<dbReference type="eggNOG" id="COG0647">
    <property type="taxonomic scope" value="Bacteria"/>
</dbReference>
<dbReference type="NCBIfam" id="TIGR01460">
    <property type="entry name" value="HAD-SF-IIA"/>
    <property type="match status" value="1"/>
</dbReference>
<dbReference type="GO" id="GO:0005737">
    <property type="term" value="C:cytoplasm"/>
    <property type="evidence" value="ECO:0007669"/>
    <property type="project" value="TreeGrafter"/>
</dbReference>
<dbReference type="STRING" id="768671.ThimaDRAFT_0313"/>
<dbReference type="InterPro" id="IPR023214">
    <property type="entry name" value="HAD_sf"/>
</dbReference>
<dbReference type="SUPFAM" id="SSF56784">
    <property type="entry name" value="HAD-like"/>
    <property type="match status" value="1"/>
</dbReference>
<dbReference type="GO" id="GO:0016791">
    <property type="term" value="F:phosphatase activity"/>
    <property type="evidence" value="ECO:0007669"/>
    <property type="project" value="InterPro"/>
</dbReference>
<dbReference type="PANTHER" id="PTHR19288:SF46">
    <property type="entry name" value="HALOACID DEHALOGENASE-LIKE HYDROLASE DOMAIN-CONTAINING PROTEIN 2"/>
    <property type="match status" value="1"/>
</dbReference>
<sequence>MNAILIDLDGVLYQGDEPIQKADQAIAWVRRRAIPHLYVTNTTSRPRAAIVDKLARLGIAVEADEILTPPLAARAWLAERGISRVALFVNPATRADFAGVIPLPPDAEEGAEAVILGDLGAGWDYATLNCAFRLLMAEPRPLLIALGMTRYWSAPDGLRLDTAPFVAALEHATGVEPIVLGKPARPFFEAALTALRSPAADTLMIGDDIRSDIAGAQAAGLKTLLVRTGKFRAADLDTEIRPDGVIDSIADLPAWWQRADPAMARS</sequence>
<dbReference type="Pfam" id="PF13242">
    <property type="entry name" value="Hydrolase_like"/>
    <property type="match status" value="1"/>
</dbReference>
<dbReference type="GO" id="GO:0046872">
    <property type="term" value="F:metal ion binding"/>
    <property type="evidence" value="ECO:0007669"/>
    <property type="project" value="UniProtKB-KW"/>
</dbReference>
<reference evidence="6 7" key="1">
    <citation type="submission" date="2011-06" db="EMBL/GenBank/DDBJ databases">
        <title>The draft genome of Thiocapsa marina 5811.</title>
        <authorList>
            <consortium name="US DOE Joint Genome Institute (JGI-PGF)"/>
            <person name="Lucas S."/>
            <person name="Han J."/>
            <person name="Cheng J.-F."/>
            <person name="Goodwin L."/>
            <person name="Pitluck S."/>
            <person name="Peters L."/>
            <person name="Land M.L."/>
            <person name="Hauser L."/>
            <person name="Vogl K."/>
            <person name="Liu Z."/>
            <person name="Imhoff J."/>
            <person name="Thiel V."/>
            <person name="Frigaard N.-U."/>
            <person name="Bryant D."/>
            <person name="Woyke T.J."/>
        </authorList>
    </citation>
    <scope>NUCLEOTIDE SEQUENCE [LARGE SCALE GENOMIC DNA]</scope>
    <source>
        <strain evidence="6 7">5811</strain>
    </source>
</reference>
<gene>
    <name evidence="6" type="ORF">ThimaDRAFT_0313</name>
</gene>
<evidence type="ECO:0000313" key="7">
    <source>
        <dbReference type="Proteomes" id="UP000005459"/>
    </source>
</evidence>
<accession>F9U5W2</accession>
<dbReference type="NCBIfam" id="TIGR01458">
    <property type="entry name" value="HAD-SF-IIA-hyp3"/>
    <property type="match status" value="1"/>
</dbReference>
<dbReference type="InterPro" id="IPR036412">
    <property type="entry name" value="HAD-like_sf"/>
</dbReference>
<dbReference type="InterPro" id="IPR006357">
    <property type="entry name" value="HAD-SF_hydro_IIA"/>
</dbReference>
<evidence type="ECO:0000256" key="1">
    <source>
        <dbReference type="ARBA" id="ARBA00001946"/>
    </source>
</evidence>
<evidence type="ECO:0000256" key="4">
    <source>
        <dbReference type="ARBA" id="ARBA00022842"/>
    </source>
</evidence>